<dbReference type="EMBL" id="JABBFV010000007">
    <property type="protein sequence ID" value="NML10697.1"/>
    <property type="molecule type" value="Genomic_DNA"/>
</dbReference>
<dbReference type="RefSeq" id="WP_169573216.1">
    <property type="nucleotide sequence ID" value="NZ_JABBFV010000007.1"/>
</dbReference>
<evidence type="ECO:0000313" key="2">
    <source>
        <dbReference type="Proteomes" id="UP000519023"/>
    </source>
</evidence>
<reference evidence="1 2" key="1">
    <citation type="submission" date="2020-04" db="EMBL/GenBank/DDBJ databases">
        <title>Sphingobium sp. AR-3-1 isolated from Arctic soil.</title>
        <authorList>
            <person name="Dahal R.H."/>
            <person name="Chaudhary D.K."/>
        </authorList>
    </citation>
    <scope>NUCLEOTIDE SEQUENCE [LARGE SCALE GENOMIC DNA]</scope>
    <source>
        <strain evidence="1 2">AR-3-1</strain>
    </source>
</reference>
<dbReference type="AlphaFoldDB" id="A0A7X9WVJ7"/>
<organism evidence="1 2">
    <name type="scientific">Sphingobium psychrophilum</name>
    <dbReference type="NCBI Taxonomy" id="2728834"/>
    <lineage>
        <taxon>Bacteria</taxon>
        <taxon>Pseudomonadati</taxon>
        <taxon>Pseudomonadota</taxon>
        <taxon>Alphaproteobacteria</taxon>
        <taxon>Sphingomonadales</taxon>
        <taxon>Sphingomonadaceae</taxon>
        <taxon>Sphingobium</taxon>
    </lineage>
</organism>
<accession>A0A7X9WVJ7</accession>
<comment type="caution">
    <text evidence="1">The sequence shown here is derived from an EMBL/GenBank/DDBJ whole genome shotgun (WGS) entry which is preliminary data.</text>
</comment>
<dbReference type="SUPFAM" id="SSF53756">
    <property type="entry name" value="UDP-Glycosyltransferase/glycogen phosphorylase"/>
    <property type="match status" value="1"/>
</dbReference>
<evidence type="ECO:0008006" key="3">
    <source>
        <dbReference type="Google" id="ProtNLM"/>
    </source>
</evidence>
<dbReference type="Proteomes" id="UP000519023">
    <property type="component" value="Unassembled WGS sequence"/>
</dbReference>
<sequence>MPGDEMVEKADSALLVTHVALREGQNGLEIDEQSAAGIAQWCKHFKQISYYGVLSPAGGEGASSNAWTNMEALVAEGRVELRALPWAYRPTDMARHVGAVRNELREAITQHQHLCFTLGSILGDWPSLGAIEAIRQKRRYAAWIDRVEPAIIRAKLVGSPVERVAAEAILPVTQGVIRYILRKSAVALLQGGDSFDFYARSAPAPHCTYDTHTQRTDEISLDELTRKQTRILSGAPLKIVYVGRVAAMKGPRDWLSTLVTLHRKGIAFDACWIGDGPDLPAMRKEVCQRRSDSRPSGRSKSRPL</sequence>
<keyword evidence="2" id="KW-1185">Reference proteome</keyword>
<gene>
    <name evidence="1" type="ORF">HHL08_11140</name>
</gene>
<name>A0A7X9WVJ7_9SPHN</name>
<protein>
    <recommendedName>
        <fullName evidence="3">Glycosyltransferase</fullName>
    </recommendedName>
</protein>
<evidence type="ECO:0000313" key="1">
    <source>
        <dbReference type="EMBL" id="NML10697.1"/>
    </source>
</evidence>
<proteinExistence type="predicted"/>